<dbReference type="GO" id="GO:0016020">
    <property type="term" value="C:membrane"/>
    <property type="evidence" value="ECO:0007669"/>
    <property type="project" value="TreeGrafter"/>
</dbReference>
<accession>A0A1T4KGK2</accession>
<sequence>MRNKEYPYENVTQIEDLKEMILKKAHDIPDKTAFIYPCESGEMRKSYRDLSEDINAFGEWMYHKKIKDKHVAIIGENSYEWLIVYFATVNGGNVAVAIDKSLPDEEIISLAKMADTDVVFVSETYYEKVKKKASRKVYNLKDFDDILKEGRKLIKEGKNEFARHVIDPDKTSTILFTSGTSGVSKGVELSHHNIAYEVVHTSMLFEPQGGTLSVLPFHHAFGLVVSIFMILNYGKSVFINKSLKHVKKNMEEFGPQTMFLVPMFVEFFHKQIWLEIEKKGKTKMFKRLMKSTDLLRKAKIDLRSKMYSPIKKVFGGNLEYIICGGAALDPMYVREFRTWGIEILNGYGATECSPCTAVNRIYHHKDGSVGHLVPGIDVKVTDDGEIAFKGELVMKGYYKNPEATDAALIDGWYHTGDLGYVDEDDFIFLTGRKKNLIILSNGENISPEELEQDIARDDAVEEVLVYDENGKIVAEIFPNEAHRDDKEYFEKLKSKVNKGRPIYKQITRIKLRNEEFIKNASMKIVRYKNIPGMMPRIEKKDDEKSDK</sequence>
<evidence type="ECO:0000256" key="2">
    <source>
        <dbReference type="ARBA" id="ARBA00022840"/>
    </source>
</evidence>
<keyword evidence="2" id="KW-0067">ATP-binding</keyword>
<dbReference type="AlphaFoldDB" id="A0A1T4KGK2"/>
<evidence type="ECO:0000313" key="5">
    <source>
        <dbReference type="EMBL" id="SJZ41487.1"/>
    </source>
</evidence>
<gene>
    <name evidence="5" type="ORF">SAMN02745110_00366</name>
</gene>
<dbReference type="InterPro" id="IPR000873">
    <property type="entry name" value="AMP-dep_synth/lig_dom"/>
</dbReference>
<dbReference type="PANTHER" id="PTHR43272:SF33">
    <property type="entry name" value="AMP-BINDING DOMAIN-CONTAINING PROTEIN-RELATED"/>
    <property type="match status" value="1"/>
</dbReference>
<dbReference type="EMBL" id="FUXA01000004">
    <property type="protein sequence ID" value="SJZ41487.1"/>
    <property type="molecule type" value="Genomic_DNA"/>
</dbReference>
<dbReference type="InterPro" id="IPR020845">
    <property type="entry name" value="AMP-binding_CS"/>
</dbReference>
<evidence type="ECO:0000313" key="6">
    <source>
        <dbReference type="Proteomes" id="UP000189857"/>
    </source>
</evidence>
<dbReference type="GO" id="GO:0004467">
    <property type="term" value="F:long-chain fatty acid-CoA ligase activity"/>
    <property type="evidence" value="ECO:0007669"/>
    <property type="project" value="UniProtKB-EC"/>
</dbReference>
<evidence type="ECO:0000259" key="4">
    <source>
        <dbReference type="Pfam" id="PF00501"/>
    </source>
</evidence>
<dbReference type="Pfam" id="PF00501">
    <property type="entry name" value="AMP-binding"/>
    <property type="match status" value="1"/>
</dbReference>
<dbReference type="Gene3D" id="3.30.300.30">
    <property type="match status" value="1"/>
</dbReference>
<evidence type="ECO:0000256" key="3">
    <source>
        <dbReference type="ARBA" id="ARBA00024484"/>
    </source>
</evidence>
<feature type="domain" description="AMP-dependent synthetase/ligase" evidence="4">
    <location>
        <begin position="25"/>
        <end position="398"/>
    </location>
</feature>
<dbReference type="Proteomes" id="UP000189857">
    <property type="component" value="Unassembled WGS sequence"/>
</dbReference>
<name>A0A1T4KGK2_9FIRM</name>
<dbReference type="PROSITE" id="PS00455">
    <property type="entry name" value="AMP_BINDING"/>
    <property type="match status" value="1"/>
</dbReference>
<evidence type="ECO:0000256" key="1">
    <source>
        <dbReference type="ARBA" id="ARBA00022741"/>
    </source>
</evidence>
<dbReference type="RefSeq" id="WP_078786045.1">
    <property type="nucleotide sequence ID" value="NZ_CACZYW010000003.1"/>
</dbReference>
<dbReference type="Gene3D" id="3.40.50.12780">
    <property type="entry name" value="N-terminal domain of ligase-like"/>
    <property type="match status" value="1"/>
</dbReference>
<organism evidence="5 6">
    <name type="scientific">Eubacterium ruminantium</name>
    <dbReference type="NCBI Taxonomy" id="42322"/>
    <lineage>
        <taxon>Bacteria</taxon>
        <taxon>Bacillati</taxon>
        <taxon>Bacillota</taxon>
        <taxon>Clostridia</taxon>
        <taxon>Eubacteriales</taxon>
        <taxon>Eubacteriaceae</taxon>
        <taxon>Eubacterium</taxon>
    </lineage>
</organism>
<dbReference type="OrthoDB" id="9803968at2"/>
<dbReference type="InterPro" id="IPR042099">
    <property type="entry name" value="ANL_N_sf"/>
</dbReference>
<keyword evidence="6" id="KW-1185">Reference proteome</keyword>
<dbReference type="PANTHER" id="PTHR43272">
    <property type="entry name" value="LONG-CHAIN-FATTY-ACID--COA LIGASE"/>
    <property type="match status" value="1"/>
</dbReference>
<proteinExistence type="predicted"/>
<keyword evidence="1" id="KW-0547">Nucleotide-binding</keyword>
<dbReference type="SUPFAM" id="SSF56801">
    <property type="entry name" value="Acetyl-CoA synthetase-like"/>
    <property type="match status" value="1"/>
</dbReference>
<reference evidence="5 6" key="1">
    <citation type="submission" date="2017-02" db="EMBL/GenBank/DDBJ databases">
        <authorList>
            <person name="Peterson S.W."/>
        </authorList>
    </citation>
    <scope>NUCLEOTIDE SEQUENCE [LARGE SCALE GENOMIC DNA]</scope>
    <source>
        <strain evidence="5 6">ATCC 17233</strain>
    </source>
</reference>
<dbReference type="GO" id="GO:0005524">
    <property type="term" value="F:ATP binding"/>
    <property type="evidence" value="ECO:0007669"/>
    <property type="project" value="UniProtKB-KW"/>
</dbReference>
<comment type="catalytic activity">
    <reaction evidence="3">
        <text>a long-chain fatty acid + ATP + CoA = a long-chain fatty acyl-CoA + AMP + diphosphate</text>
        <dbReference type="Rhea" id="RHEA:15421"/>
        <dbReference type="ChEBI" id="CHEBI:30616"/>
        <dbReference type="ChEBI" id="CHEBI:33019"/>
        <dbReference type="ChEBI" id="CHEBI:57287"/>
        <dbReference type="ChEBI" id="CHEBI:57560"/>
        <dbReference type="ChEBI" id="CHEBI:83139"/>
        <dbReference type="ChEBI" id="CHEBI:456215"/>
        <dbReference type="EC" id="6.2.1.3"/>
    </reaction>
    <physiologicalReaction direction="left-to-right" evidence="3">
        <dbReference type="Rhea" id="RHEA:15422"/>
    </physiologicalReaction>
</comment>
<dbReference type="InterPro" id="IPR045851">
    <property type="entry name" value="AMP-bd_C_sf"/>
</dbReference>
<protein>
    <submittedName>
        <fullName evidence="5">Long-chain acyl-CoA synthetase</fullName>
    </submittedName>
</protein>